<organism evidence="1 2">
    <name type="scientific">Cuscuta campestris</name>
    <dbReference type="NCBI Taxonomy" id="132261"/>
    <lineage>
        <taxon>Eukaryota</taxon>
        <taxon>Viridiplantae</taxon>
        <taxon>Streptophyta</taxon>
        <taxon>Embryophyta</taxon>
        <taxon>Tracheophyta</taxon>
        <taxon>Spermatophyta</taxon>
        <taxon>Magnoliopsida</taxon>
        <taxon>eudicotyledons</taxon>
        <taxon>Gunneridae</taxon>
        <taxon>Pentapetalae</taxon>
        <taxon>asterids</taxon>
        <taxon>lamiids</taxon>
        <taxon>Solanales</taxon>
        <taxon>Convolvulaceae</taxon>
        <taxon>Cuscuteae</taxon>
        <taxon>Cuscuta</taxon>
        <taxon>Cuscuta subgen. Grammica</taxon>
        <taxon>Cuscuta sect. Cleistogrammica</taxon>
    </lineage>
</organism>
<accession>A0A484LHJ6</accession>
<keyword evidence="2" id="KW-1185">Reference proteome</keyword>
<name>A0A484LHJ6_9ASTE</name>
<reference evidence="1 2" key="1">
    <citation type="submission" date="2018-04" db="EMBL/GenBank/DDBJ databases">
        <authorList>
            <person name="Vogel A."/>
        </authorList>
    </citation>
    <scope>NUCLEOTIDE SEQUENCE [LARGE SCALE GENOMIC DNA]</scope>
</reference>
<dbReference type="EMBL" id="OOIL02001464">
    <property type="protein sequence ID" value="VFQ75975.1"/>
    <property type="molecule type" value="Genomic_DNA"/>
</dbReference>
<proteinExistence type="predicted"/>
<sequence length="78" mass="8893">MALIFTRGDSSHSPVHRVYLVGRRRLSMQEKNPEPQVRLRMNERGKVQRGQSEVFVAVGAQVVLQPRFLEESGSESEN</sequence>
<dbReference type="OrthoDB" id="1325077at2759"/>
<gene>
    <name evidence="1" type="ORF">CCAM_LOCUS17751</name>
</gene>
<evidence type="ECO:0000313" key="2">
    <source>
        <dbReference type="Proteomes" id="UP000595140"/>
    </source>
</evidence>
<dbReference type="AlphaFoldDB" id="A0A484LHJ6"/>
<dbReference type="Proteomes" id="UP000595140">
    <property type="component" value="Unassembled WGS sequence"/>
</dbReference>
<protein>
    <submittedName>
        <fullName evidence="1">Uncharacterized protein</fullName>
    </submittedName>
</protein>
<evidence type="ECO:0000313" key="1">
    <source>
        <dbReference type="EMBL" id="VFQ75975.1"/>
    </source>
</evidence>